<keyword evidence="4" id="KW-0472">Membrane</keyword>
<accession>A0A0L1J6N4</accession>
<keyword evidence="4" id="KW-0812">Transmembrane</keyword>
<dbReference type="PANTHER" id="PTHR10730:SF53">
    <property type="entry name" value="GLYCOSYLTRANSFERASE 25 FAMILY MEMBER"/>
    <property type="match status" value="1"/>
</dbReference>
<name>A0A0L1J6N4_ASPN3</name>
<evidence type="ECO:0000313" key="6">
    <source>
        <dbReference type="Proteomes" id="UP000037505"/>
    </source>
</evidence>
<dbReference type="GO" id="GO:0016740">
    <property type="term" value="F:transferase activity"/>
    <property type="evidence" value="ECO:0007669"/>
    <property type="project" value="UniProtKB-KW"/>
</dbReference>
<dbReference type="PANTHER" id="PTHR10730">
    <property type="entry name" value="PROCOLLAGEN-LYSINE,2-OXOGLUTARATE 5-DIOXYGENASE/GLYCOSYLTRANSFERASE 25 FAMILY MEMBER"/>
    <property type="match status" value="1"/>
</dbReference>
<evidence type="ECO:0008006" key="7">
    <source>
        <dbReference type="Google" id="ProtNLM"/>
    </source>
</evidence>
<gene>
    <name evidence="5" type="ORF">ANOM_004026</name>
</gene>
<proteinExistence type="inferred from homology"/>
<keyword evidence="6" id="KW-1185">Reference proteome</keyword>
<sequence length="381" mass="41766">MVNLVRLSKLINRPLLQATILFVIILFLFWALPRPSYTGESASASGAARGDLDAVKNETLGFERVFFINLPNRPDKRDYVTLASSIVQFHPEPIDGVFVEDIDKKAYPSNWDPGYLPGELGGWRAHMNVMQRIVQDRISTAFILEDDADWDVNLKKQLQRFASASQLVQGDTKPSHSPYGDSWDLLWIGHCGIKFRAGPIHVTTDDITVVPIPELPPYWRDPPVGAGNSTRFVAQAEEGVCSLGYAVTYFGAQKILSALSLTPAGGGAQLDVALSRYCQKGWLRCIAPFPSLIGLWKAAGPKARGSDIHNDDGWVEKETSVGSIYSTMYNAGRLLAGERTVHAVSDDALPHEIDPTQLELPEGALKTLDNTGIHELMVGGV</sequence>
<keyword evidence="2" id="KW-0328">Glycosyltransferase</keyword>
<dbReference type="InterPro" id="IPR050757">
    <property type="entry name" value="Collagen_mod_GT25"/>
</dbReference>
<dbReference type="AlphaFoldDB" id="A0A0L1J6N4"/>
<dbReference type="InterPro" id="IPR002654">
    <property type="entry name" value="Glyco_trans_25"/>
</dbReference>
<protein>
    <recommendedName>
        <fullName evidence="7">LPS glycosyltransferase</fullName>
    </recommendedName>
</protein>
<dbReference type="RefSeq" id="XP_015408330.1">
    <property type="nucleotide sequence ID" value="XM_015549283.1"/>
</dbReference>
<evidence type="ECO:0000256" key="2">
    <source>
        <dbReference type="ARBA" id="ARBA00022676"/>
    </source>
</evidence>
<comment type="caution">
    <text evidence="5">The sequence shown here is derived from an EMBL/GenBank/DDBJ whole genome shotgun (WGS) entry which is preliminary data.</text>
</comment>
<dbReference type="OrthoDB" id="47375at2759"/>
<reference evidence="5 6" key="1">
    <citation type="submission" date="2014-06" db="EMBL/GenBank/DDBJ databases">
        <title>The Genome of the Aflatoxigenic Filamentous Fungus Aspergillus nomius.</title>
        <authorList>
            <person name="Moore M.G."/>
            <person name="Shannon B.M."/>
            <person name="Brian M.M."/>
        </authorList>
    </citation>
    <scope>NUCLEOTIDE SEQUENCE [LARGE SCALE GENOMIC DNA]</scope>
    <source>
        <strain evidence="5 6">NRRL 13137</strain>
    </source>
</reference>
<dbReference type="EMBL" id="JNOM01000082">
    <property type="protein sequence ID" value="KNG87407.1"/>
    <property type="molecule type" value="Genomic_DNA"/>
</dbReference>
<keyword evidence="4" id="KW-1133">Transmembrane helix</keyword>
<evidence type="ECO:0000256" key="3">
    <source>
        <dbReference type="ARBA" id="ARBA00022679"/>
    </source>
</evidence>
<feature type="transmembrane region" description="Helical" evidence="4">
    <location>
        <begin position="15"/>
        <end position="32"/>
    </location>
</feature>
<evidence type="ECO:0000256" key="1">
    <source>
        <dbReference type="ARBA" id="ARBA00006721"/>
    </source>
</evidence>
<dbReference type="Proteomes" id="UP000037505">
    <property type="component" value="Unassembled WGS sequence"/>
</dbReference>
<dbReference type="CDD" id="cd06532">
    <property type="entry name" value="Glyco_transf_25"/>
    <property type="match status" value="1"/>
</dbReference>
<dbReference type="GeneID" id="26805830"/>
<evidence type="ECO:0000256" key="4">
    <source>
        <dbReference type="SAM" id="Phobius"/>
    </source>
</evidence>
<organism evidence="5 6">
    <name type="scientific">Aspergillus nomiae NRRL (strain ATCC 15546 / NRRL 13137 / CBS 260.88 / M93)</name>
    <dbReference type="NCBI Taxonomy" id="1509407"/>
    <lineage>
        <taxon>Eukaryota</taxon>
        <taxon>Fungi</taxon>
        <taxon>Dikarya</taxon>
        <taxon>Ascomycota</taxon>
        <taxon>Pezizomycotina</taxon>
        <taxon>Eurotiomycetes</taxon>
        <taxon>Eurotiomycetidae</taxon>
        <taxon>Eurotiales</taxon>
        <taxon>Aspergillaceae</taxon>
        <taxon>Aspergillus</taxon>
        <taxon>Aspergillus subgen. Circumdati</taxon>
    </lineage>
</organism>
<keyword evidence="3" id="KW-0808">Transferase</keyword>
<evidence type="ECO:0000313" key="5">
    <source>
        <dbReference type="EMBL" id="KNG87407.1"/>
    </source>
</evidence>
<comment type="similarity">
    <text evidence="1">Belongs to the glycosyltransferase 25 family.</text>
</comment>